<proteinExistence type="predicted"/>
<dbReference type="NCBIfam" id="NF047360">
    <property type="entry name" value="tail_chap_PVL"/>
    <property type="match status" value="1"/>
</dbReference>
<feature type="compositionally biased region" description="Basic residues" evidence="1">
    <location>
        <begin position="114"/>
        <end position="124"/>
    </location>
</feature>
<dbReference type="Pfam" id="PF23857">
    <property type="entry name" value="Phage_TAC_19"/>
    <property type="match status" value="1"/>
</dbReference>
<feature type="compositionally biased region" description="Polar residues" evidence="1">
    <location>
        <begin position="125"/>
        <end position="142"/>
    </location>
</feature>
<sequence>MVHEITLDINNKPAKFVRNDEPHLADITNGLKLQQQRLQMWGKPEGPSENDFDVNEKLLAQFAVDFWHGQFTLDDIINGATSAAVDAINAAIGDTMQYNTSTDAKDDGKDPKKSPAKTTKRRLKTSNASMPPVSKTVTSSLR</sequence>
<dbReference type="EMBL" id="CP045143">
    <property type="protein sequence ID" value="QFR25191.1"/>
    <property type="molecule type" value="Genomic_DNA"/>
</dbReference>
<reference evidence="2 3" key="1">
    <citation type="submission" date="2019-10" db="EMBL/GenBank/DDBJ databases">
        <title>The completed genome of Lactobacillus harbinensis M1.</title>
        <authorList>
            <person name="Zheng Y."/>
        </authorList>
    </citation>
    <scope>NUCLEOTIDE SEQUENCE [LARGE SCALE GENOMIC DNA]</scope>
    <source>
        <strain evidence="2 3">M1</strain>
    </source>
</reference>
<evidence type="ECO:0000256" key="1">
    <source>
        <dbReference type="SAM" id="MobiDB-lite"/>
    </source>
</evidence>
<feature type="compositionally biased region" description="Basic and acidic residues" evidence="1">
    <location>
        <begin position="103"/>
        <end position="113"/>
    </location>
</feature>
<dbReference type="KEGG" id="lhb:D1010_06680"/>
<protein>
    <recommendedName>
        <fullName evidence="4">Tail assembly chaperone</fullName>
    </recommendedName>
</protein>
<accession>A0A5P8MB99</accession>
<gene>
    <name evidence="2" type="ORF">D1010_06680</name>
</gene>
<feature type="region of interest" description="Disordered" evidence="1">
    <location>
        <begin position="98"/>
        <end position="142"/>
    </location>
</feature>
<name>A0A5P8MB99_9LACO</name>
<evidence type="ECO:0008006" key="4">
    <source>
        <dbReference type="Google" id="ProtNLM"/>
    </source>
</evidence>
<dbReference type="Proteomes" id="UP000326779">
    <property type="component" value="Chromosome"/>
</dbReference>
<evidence type="ECO:0000313" key="2">
    <source>
        <dbReference type="EMBL" id="QFR25191.1"/>
    </source>
</evidence>
<dbReference type="InterPro" id="IPR057006">
    <property type="entry name" value="Phage_TAC_19"/>
</dbReference>
<organism evidence="2 3">
    <name type="scientific">Schleiferilactobacillus harbinensis</name>
    <dbReference type="NCBI Taxonomy" id="304207"/>
    <lineage>
        <taxon>Bacteria</taxon>
        <taxon>Bacillati</taxon>
        <taxon>Bacillota</taxon>
        <taxon>Bacilli</taxon>
        <taxon>Lactobacillales</taxon>
        <taxon>Lactobacillaceae</taxon>
        <taxon>Schleiferilactobacillus</taxon>
    </lineage>
</organism>
<evidence type="ECO:0000313" key="3">
    <source>
        <dbReference type="Proteomes" id="UP000326779"/>
    </source>
</evidence>
<dbReference type="AlphaFoldDB" id="A0A5P8MB99"/>